<dbReference type="EMBL" id="JAFMOF010000002">
    <property type="protein sequence ID" value="MBO0654287.1"/>
    <property type="molecule type" value="Genomic_DNA"/>
</dbReference>
<feature type="domain" description="FHA" evidence="3">
    <location>
        <begin position="261"/>
        <end position="316"/>
    </location>
</feature>
<evidence type="ECO:0000259" key="3">
    <source>
        <dbReference type="PROSITE" id="PS50006"/>
    </source>
</evidence>
<dbReference type="InterPro" id="IPR000253">
    <property type="entry name" value="FHA_dom"/>
</dbReference>
<accession>A0A939FN40</accession>
<dbReference type="InterPro" id="IPR008984">
    <property type="entry name" value="SMAD_FHA_dom_sf"/>
</dbReference>
<keyword evidence="5" id="KW-1185">Reference proteome</keyword>
<dbReference type="RefSeq" id="WP_207247568.1">
    <property type="nucleotide sequence ID" value="NZ_JAFMOF010000002.1"/>
</dbReference>
<dbReference type="PROSITE" id="PS50006">
    <property type="entry name" value="FHA_DOMAIN"/>
    <property type="match status" value="1"/>
</dbReference>
<evidence type="ECO:0000256" key="1">
    <source>
        <dbReference type="ARBA" id="ARBA00022553"/>
    </source>
</evidence>
<dbReference type="Gene3D" id="2.60.200.20">
    <property type="match status" value="1"/>
</dbReference>
<reference evidence="4" key="1">
    <citation type="submission" date="2021-03" db="EMBL/GenBank/DDBJ databases">
        <title>Streptomyces strains.</title>
        <authorList>
            <person name="Lund M.B."/>
            <person name="Toerring T."/>
        </authorList>
    </citation>
    <scope>NUCLEOTIDE SEQUENCE</scope>
    <source>
        <strain evidence="4">JCM 4242</strain>
    </source>
</reference>
<feature type="region of interest" description="Disordered" evidence="2">
    <location>
        <begin position="360"/>
        <end position="383"/>
    </location>
</feature>
<dbReference type="Proteomes" id="UP000664781">
    <property type="component" value="Unassembled WGS sequence"/>
</dbReference>
<name>A0A939FN40_9ACTN</name>
<proteinExistence type="predicted"/>
<keyword evidence="1" id="KW-0597">Phosphoprotein</keyword>
<gene>
    <name evidence="4" type="ORF">J1792_16350</name>
</gene>
<evidence type="ECO:0000313" key="5">
    <source>
        <dbReference type="Proteomes" id="UP000664781"/>
    </source>
</evidence>
<protein>
    <submittedName>
        <fullName evidence="4">FHA domain-containing protein</fullName>
    </submittedName>
</protein>
<dbReference type="AlphaFoldDB" id="A0A939FN40"/>
<organism evidence="4 5">
    <name type="scientific">Streptomyces triculaminicus</name>
    <dbReference type="NCBI Taxonomy" id="2816232"/>
    <lineage>
        <taxon>Bacteria</taxon>
        <taxon>Bacillati</taxon>
        <taxon>Actinomycetota</taxon>
        <taxon>Actinomycetes</taxon>
        <taxon>Kitasatosporales</taxon>
        <taxon>Streptomycetaceae</taxon>
        <taxon>Streptomyces</taxon>
    </lineage>
</organism>
<dbReference type="SUPFAM" id="SSF49879">
    <property type="entry name" value="SMAD/FHA domain"/>
    <property type="match status" value="1"/>
</dbReference>
<sequence length="383" mass="41878">MEHNLPGAADLADYLVDLSNVVRDRSLGAPGVRSLHRFRLVVQALVRLTGDPDVPVYPVADASLLGGAREFTDPGDVATLRRWVEEGLVEEVGDADRRILELMEMTSAAHTRTVTGDLLVGHRREHPWIQGNTDRFLKPVAGPSGSVRLVPLDMGVRTQAEISRNDELAAFKKQGLLLKSSQQPISAVIKRFWRCPERRCSLYDPRSGRVLLPRMRGGVPTCEVHSLPLADAGPRPAMAQLKAMVNGGCAARYTVEEGSRTAVGRNPEGGIALYALLSPQVAARVSREHVVVSTTDGILRVRDVSTYGTRMRAADRRGRLGPWERLTRDKDRRFGPGDEVELAPGVVLTRSGRRFPAELATAWRTGPKGPSAPPEASMPTSFR</sequence>
<comment type="caution">
    <text evidence="4">The sequence shown here is derived from an EMBL/GenBank/DDBJ whole genome shotgun (WGS) entry which is preliminary data.</text>
</comment>
<evidence type="ECO:0000256" key="2">
    <source>
        <dbReference type="SAM" id="MobiDB-lite"/>
    </source>
</evidence>
<evidence type="ECO:0000313" key="4">
    <source>
        <dbReference type="EMBL" id="MBO0654287.1"/>
    </source>
</evidence>